<dbReference type="CDD" id="cd01392">
    <property type="entry name" value="HTH_LacI"/>
    <property type="match status" value="1"/>
</dbReference>
<dbReference type="RefSeq" id="WP_075078047.1">
    <property type="nucleotide sequence ID" value="NZ_BDCO01000002.1"/>
</dbReference>
<evidence type="ECO:0000313" key="6">
    <source>
        <dbReference type="Proteomes" id="UP000076023"/>
    </source>
</evidence>
<dbReference type="PANTHER" id="PTHR30146">
    <property type="entry name" value="LACI-RELATED TRANSCRIPTIONAL REPRESSOR"/>
    <property type="match status" value="1"/>
</dbReference>
<dbReference type="EMBL" id="BDCO01000002">
    <property type="protein sequence ID" value="GAT32201.1"/>
    <property type="molecule type" value="Genomic_DNA"/>
</dbReference>
<keyword evidence="6" id="KW-1185">Reference proteome</keyword>
<dbReference type="PROSITE" id="PS50932">
    <property type="entry name" value="HTH_LACI_2"/>
    <property type="match status" value="1"/>
</dbReference>
<sequence length="359" mass="41621">MKKASLGDIARIAGVSRMTVSCAMRNSPRVKAETREEIHRIARELNFIPDARMARLMEGVREAKSKEPLPIAWLNTGKHEDAWRRFRWLYPYYEGARDRCAELGYKLDEIWLKTPEMNSRRISNILYHRGITGVIVCPSLESLTHLRLNWSRFASVTFERAILAPRLHRVAHDYFYNMLLALKMLRRFGYRRIGVFMQQLTERKSFHGYISGLWYFHADVDTAERVSPLIYRHVDEIKGDGRKFREWLDGERPDVVVGHHSELVNWLRAAGRKVPEEIGVVHLAMEDDCAEWAGIWSRKREIGAQVVEQLVTAMHNNNFGLPTVSHDLLIGGYWKAGATLLVPKPSRPHQKASRTRKAR</sequence>
<dbReference type="STRING" id="690879.TSACC_2599"/>
<keyword evidence="3" id="KW-0804">Transcription</keyword>
<dbReference type="Proteomes" id="UP000076023">
    <property type="component" value="Unassembled WGS sequence"/>
</dbReference>
<evidence type="ECO:0000259" key="4">
    <source>
        <dbReference type="PROSITE" id="PS50932"/>
    </source>
</evidence>
<keyword evidence="1" id="KW-0805">Transcription regulation</keyword>
<dbReference type="PANTHER" id="PTHR30146:SF109">
    <property type="entry name" value="HTH-TYPE TRANSCRIPTIONAL REGULATOR GALS"/>
    <property type="match status" value="1"/>
</dbReference>
<dbReference type="GO" id="GO:0000976">
    <property type="term" value="F:transcription cis-regulatory region binding"/>
    <property type="evidence" value="ECO:0007669"/>
    <property type="project" value="TreeGrafter"/>
</dbReference>
<dbReference type="PROSITE" id="PS00356">
    <property type="entry name" value="HTH_LACI_1"/>
    <property type="match status" value="1"/>
</dbReference>
<gene>
    <name evidence="5" type="ORF">TSACC_2599</name>
</gene>
<evidence type="ECO:0000313" key="5">
    <source>
        <dbReference type="EMBL" id="GAT32201.1"/>
    </source>
</evidence>
<organism evidence="5 6">
    <name type="scientific">Terrimicrobium sacchariphilum</name>
    <dbReference type="NCBI Taxonomy" id="690879"/>
    <lineage>
        <taxon>Bacteria</taxon>
        <taxon>Pseudomonadati</taxon>
        <taxon>Verrucomicrobiota</taxon>
        <taxon>Terrimicrobiia</taxon>
        <taxon>Terrimicrobiales</taxon>
        <taxon>Terrimicrobiaceae</taxon>
        <taxon>Terrimicrobium</taxon>
    </lineage>
</organism>
<dbReference type="InterPro" id="IPR028082">
    <property type="entry name" value="Peripla_BP_I"/>
</dbReference>
<dbReference type="InterPro" id="IPR010982">
    <property type="entry name" value="Lambda_DNA-bd_dom_sf"/>
</dbReference>
<protein>
    <submittedName>
        <fullName evidence="5">LacI family transcriptional regulator</fullName>
    </submittedName>
</protein>
<dbReference type="InterPro" id="IPR000843">
    <property type="entry name" value="HTH_LacI"/>
</dbReference>
<dbReference type="Gene3D" id="1.10.260.40">
    <property type="entry name" value="lambda repressor-like DNA-binding domains"/>
    <property type="match status" value="1"/>
</dbReference>
<dbReference type="Gene3D" id="3.40.50.2300">
    <property type="match status" value="2"/>
</dbReference>
<dbReference type="AlphaFoldDB" id="A0A146G3I2"/>
<evidence type="ECO:0000256" key="2">
    <source>
        <dbReference type="ARBA" id="ARBA00023125"/>
    </source>
</evidence>
<reference evidence="6" key="1">
    <citation type="journal article" date="2017" name="Genome Announc.">
        <title>Draft Genome Sequence of Terrimicrobium sacchariphilum NM-5T, a Facultative Anaerobic Soil Bacterium of the Class Spartobacteria.</title>
        <authorList>
            <person name="Qiu Y.L."/>
            <person name="Tourlousse D.M."/>
            <person name="Matsuura N."/>
            <person name="Ohashi A."/>
            <person name="Sekiguchi Y."/>
        </authorList>
    </citation>
    <scope>NUCLEOTIDE SEQUENCE [LARGE SCALE GENOMIC DNA]</scope>
    <source>
        <strain evidence="6">NM-5</strain>
    </source>
</reference>
<dbReference type="SMART" id="SM00354">
    <property type="entry name" value="HTH_LACI"/>
    <property type="match status" value="1"/>
</dbReference>
<dbReference type="GO" id="GO:0003700">
    <property type="term" value="F:DNA-binding transcription factor activity"/>
    <property type="evidence" value="ECO:0007669"/>
    <property type="project" value="TreeGrafter"/>
</dbReference>
<feature type="domain" description="HTH lacI-type" evidence="4">
    <location>
        <begin position="4"/>
        <end position="58"/>
    </location>
</feature>
<proteinExistence type="predicted"/>
<dbReference type="InParanoid" id="A0A146G3I2"/>
<keyword evidence="2" id="KW-0238">DNA-binding</keyword>
<dbReference type="OrthoDB" id="156657at2"/>
<dbReference type="SUPFAM" id="SSF47413">
    <property type="entry name" value="lambda repressor-like DNA-binding domains"/>
    <property type="match status" value="1"/>
</dbReference>
<accession>A0A146G3I2</accession>
<evidence type="ECO:0000256" key="1">
    <source>
        <dbReference type="ARBA" id="ARBA00023015"/>
    </source>
</evidence>
<dbReference type="SUPFAM" id="SSF53822">
    <property type="entry name" value="Periplasmic binding protein-like I"/>
    <property type="match status" value="1"/>
</dbReference>
<dbReference type="Pfam" id="PF00356">
    <property type="entry name" value="LacI"/>
    <property type="match status" value="1"/>
</dbReference>
<evidence type="ECO:0000256" key="3">
    <source>
        <dbReference type="ARBA" id="ARBA00023163"/>
    </source>
</evidence>
<comment type="caution">
    <text evidence="5">The sequence shown here is derived from an EMBL/GenBank/DDBJ whole genome shotgun (WGS) entry which is preliminary data.</text>
</comment>
<name>A0A146G3I2_TERSA</name>